<dbReference type="SUPFAM" id="SSF53850">
    <property type="entry name" value="Periplasmic binding protein-like II"/>
    <property type="match status" value="1"/>
</dbReference>
<comment type="caution">
    <text evidence="3">The sequence shown here is derived from an EMBL/GenBank/DDBJ whole genome shotgun (WGS) entry which is preliminary data.</text>
</comment>
<dbReference type="InterPro" id="IPR015168">
    <property type="entry name" value="SsuA/THI5"/>
</dbReference>
<evidence type="ECO:0000313" key="4">
    <source>
        <dbReference type="Proteomes" id="UP000586042"/>
    </source>
</evidence>
<reference evidence="3 4" key="1">
    <citation type="submission" date="2020-06" db="EMBL/GenBank/DDBJ databases">
        <title>Nonomuraea sp. SMC257, a novel actinomycete isolated from soil.</title>
        <authorList>
            <person name="Chanama M."/>
        </authorList>
    </citation>
    <scope>NUCLEOTIDE SEQUENCE [LARGE SCALE GENOMIC DNA]</scope>
    <source>
        <strain evidence="3 4">SMC257</strain>
    </source>
</reference>
<dbReference type="PROSITE" id="PS51257">
    <property type="entry name" value="PROKAR_LIPOPROTEIN"/>
    <property type="match status" value="1"/>
</dbReference>
<evidence type="ECO:0000256" key="1">
    <source>
        <dbReference type="SAM" id="SignalP"/>
    </source>
</evidence>
<gene>
    <name evidence="3" type="ORF">HTZ77_42005</name>
</gene>
<evidence type="ECO:0000313" key="3">
    <source>
        <dbReference type="EMBL" id="NUW37927.1"/>
    </source>
</evidence>
<dbReference type="RefSeq" id="WP_175595369.1">
    <property type="nucleotide sequence ID" value="NZ_JABWGN010000024.1"/>
</dbReference>
<evidence type="ECO:0000259" key="2">
    <source>
        <dbReference type="Pfam" id="PF09084"/>
    </source>
</evidence>
<keyword evidence="4" id="KW-1185">Reference proteome</keyword>
<sequence length="339" mass="36441">MIRIRHALLAVLLAAGAVACGSAAGAAKPGEAEVKELRYQGNAGSVTYPELAEDLGYLGDIKLKWVGNTTSGPQDIQSAATGQTDFGGAFNGAIIKLKAAKAPIKAVIGYYGSDQRSFNGYYVTDDSPIKTARDLIGRKIGVNTLGAHHEAVIKEYLKRAGLTPEEIRQVQLVVIPPVNTEQALRQGQLDVGTLGGVLKDKALQRGGLRPLFTDVDLFGPFTAGSVVLREDFIARNPTTTRTFVQAFAKAVDWAQTHPREEVVARFQKIIAKRGRDEDATTVAFWKSTGIAGKGGVIADKEFQTWIDWLAREGEIEPGRLKPADLYTNAFNPYANGSGS</sequence>
<dbReference type="AlphaFoldDB" id="A0A7Y6IGN8"/>
<feature type="domain" description="SsuA/THI5-like" evidence="2">
    <location>
        <begin position="73"/>
        <end position="260"/>
    </location>
</feature>
<accession>A0A7Y6IGN8</accession>
<feature type="signal peptide" evidence="1">
    <location>
        <begin position="1"/>
        <end position="19"/>
    </location>
</feature>
<name>A0A7Y6IGN8_9ACTN</name>
<keyword evidence="1" id="KW-0732">Signal</keyword>
<dbReference type="Pfam" id="PF09084">
    <property type="entry name" value="NMT1"/>
    <property type="match status" value="1"/>
</dbReference>
<organism evidence="3 4">
    <name type="scientific">Nonomuraea montanisoli</name>
    <dbReference type="NCBI Taxonomy" id="2741721"/>
    <lineage>
        <taxon>Bacteria</taxon>
        <taxon>Bacillati</taxon>
        <taxon>Actinomycetota</taxon>
        <taxon>Actinomycetes</taxon>
        <taxon>Streptosporangiales</taxon>
        <taxon>Streptosporangiaceae</taxon>
        <taxon>Nonomuraea</taxon>
    </lineage>
</organism>
<dbReference type="EMBL" id="JABWGN010000024">
    <property type="protein sequence ID" value="NUW37927.1"/>
    <property type="molecule type" value="Genomic_DNA"/>
</dbReference>
<dbReference type="Proteomes" id="UP000586042">
    <property type="component" value="Unassembled WGS sequence"/>
</dbReference>
<dbReference type="PANTHER" id="PTHR30024">
    <property type="entry name" value="ALIPHATIC SULFONATES-BINDING PROTEIN-RELATED"/>
    <property type="match status" value="1"/>
</dbReference>
<protein>
    <submittedName>
        <fullName evidence="3">ABC transporter substrate-binding protein</fullName>
    </submittedName>
</protein>
<proteinExistence type="predicted"/>
<dbReference type="Gene3D" id="3.40.190.10">
    <property type="entry name" value="Periplasmic binding protein-like II"/>
    <property type="match status" value="2"/>
</dbReference>
<feature type="chain" id="PRO_5039160626" evidence="1">
    <location>
        <begin position="20"/>
        <end position="339"/>
    </location>
</feature>